<accession>A0A6G1Q9A2</accession>
<protein>
    <submittedName>
        <fullName evidence="1">Uncharacterized protein</fullName>
    </submittedName>
</protein>
<gene>
    <name evidence="1" type="ORF">EXN66_Car014898</name>
</gene>
<organism evidence="1 2">
    <name type="scientific">Channa argus</name>
    <name type="common">Northern snakehead</name>
    <name type="synonym">Ophicephalus argus</name>
    <dbReference type="NCBI Taxonomy" id="215402"/>
    <lineage>
        <taxon>Eukaryota</taxon>
        <taxon>Metazoa</taxon>
        <taxon>Chordata</taxon>
        <taxon>Craniata</taxon>
        <taxon>Vertebrata</taxon>
        <taxon>Euteleostomi</taxon>
        <taxon>Actinopterygii</taxon>
        <taxon>Neopterygii</taxon>
        <taxon>Teleostei</taxon>
        <taxon>Neoteleostei</taxon>
        <taxon>Acanthomorphata</taxon>
        <taxon>Anabantaria</taxon>
        <taxon>Anabantiformes</taxon>
        <taxon>Channoidei</taxon>
        <taxon>Channidae</taxon>
        <taxon>Channa</taxon>
    </lineage>
</organism>
<sequence length="60" mass="6937">MYSNPKMFICATHHHSYYFTSSVPMDGWLKTASHNNYSAVFCPCSLITRSIENKPFCQQD</sequence>
<name>A0A6G1Q9A2_CHAAH</name>
<proteinExistence type="predicted"/>
<evidence type="ECO:0000313" key="1">
    <source>
        <dbReference type="EMBL" id="KAF3699211.1"/>
    </source>
</evidence>
<dbReference type="Proteomes" id="UP000503349">
    <property type="component" value="Chromosome 14"/>
</dbReference>
<reference evidence="1 2" key="1">
    <citation type="submission" date="2019-02" db="EMBL/GenBank/DDBJ databases">
        <title>Opniocepnalus argus genome.</title>
        <authorList>
            <person name="Zhou C."/>
            <person name="Xiao S."/>
        </authorList>
    </citation>
    <scope>NUCLEOTIDE SEQUENCE [LARGE SCALE GENOMIC DNA]</scope>
    <source>
        <strain evidence="1">OARG1902GOOAL</strain>
        <tissue evidence="1">Muscle</tissue>
    </source>
</reference>
<reference evidence="2" key="2">
    <citation type="submission" date="2019-02" db="EMBL/GenBank/DDBJ databases">
        <title>Opniocepnalus argus Var Kimnra genome.</title>
        <authorList>
            <person name="Zhou C."/>
            <person name="Xiao S."/>
        </authorList>
    </citation>
    <scope>NUCLEOTIDE SEQUENCE [LARGE SCALE GENOMIC DNA]</scope>
</reference>
<dbReference type="EMBL" id="CM015725">
    <property type="protein sequence ID" value="KAF3699211.1"/>
    <property type="molecule type" value="Genomic_DNA"/>
</dbReference>
<evidence type="ECO:0000313" key="2">
    <source>
        <dbReference type="Proteomes" id="UP000503349"/>
    </source>
</evidence>
<dbReference type="AlphaFoldDB" id="A0A6G1Q9A2"/>
<keyword evidence="2" id="KW-1185">Reference proteome</keyword>